<dbReference type="InterPro" id="IPR036291">
    <property type="entry name" value="NAD(P)-bd_dom_sf"/>
</dbReference>
<dbReference type="PANTHER" id="PTHR14097:SF7">
    <property type="entry name" value="OXIDOREDUCTASE HTATIP2"/>
    <property type="match status" value="1"/>
</dbReference>
<protein>
    <recommendedName>
        <fullName evidence="4">NAD-dependent epimerase/dehydratase domain-containing protein</fullName>
    </recommendedName>
</protein>
<comment type="subcellular location">
    <subcellularLocation>
        <location evidence="1">Membrane</location>
    </subcellularLocation>
</comment>
<accession>A0A381V5W1</accession>
<evidence type="ECO:0000259" key="4">
    <source>
        <dbReference type="Pfam" id="PF01370"/>
    </source>
</evidence>
<evidence type="ECO:0000256" key="2">
    <source>
        <dbReference type="ARBA" id="ARBA00023128"/>
    </source>
</evidence>
<dbReference type="PANTHER" id="PTHR14097">
    <property type="entry name" value="OXIDOREDUCTASE HTATIP2"/>
    <property type="match status" value="1"/>
</dbReference>
<evidence type="ECO:0000256" key="3">
    <source>
        <dbReference type="ARBA" id="ARBA00023136"/>
    </source>
</evidence>
<evidence type="ECO:0000256" key="1">
    <source>
        <dbReference type="ARBA" id="ARBA00004370"/>
    </source>
</evidence>
<organism evidence="5">
    <name type="scientific">marine metagenome</name>
    <dbReference type="NCBI Taxonomy" id="408172"/>
    <lineage>
        <taxon>unclassified sequences</taxon>
        <taxon>metagenomes</taxon>
        <taxon>ecological metagenomes</taxon>
    </lineage>
</organism>
<feature type="domain" description="NAD-dependent epimerase/dehydratase" evidence="4">
    <location>
        <begin position="6"/>
        <end position="119"/>
    </location>
</feature>
<reference evidence="5" key="1">
    <citation type="submission" date="2018-05" db="EMBL/GenBank/DDBJ databases">
        <authorList>
            <person name="Lanie J.A."/>
            <person name="Ng W.-L."/>
            <person name="Kazmierczak K.M."/>
            <person name="Andrzejewski T.M."/>
            <person name="Davidsen T.M."/>
            <person name="Wayne K.J."/>
            <person name="Tettelin H."/>
            <person name="Glass J.I."/>
            <person name="Rusch D."/>
            <person name="Podicherti R."/>
            <person name="Tsui H.-C.T."/>
            <person name="Winkler M.E."/>
        </authorList>
    </citation>
    <scope>NUCLEOTIDE SEQUENCE</scope>
</reference>
<gene>
    <name evidence="5" type="ORF">METZ01_LOCUS88609</name>
</gene>
<dbReference type="InterPro" id="IPR001509">
    <property type="entry name" value="Epimerase_deHydtase"/>
</dbReference>
<dbReference type="GO" id="GO:0016020">
    <property type="term" value="C:membrane"/>
    <property type="evidence" value="ECO:0007669"/>
    <property type="project" value="UniProtKB-SubCell"/>
</dbReference>
<evidence type="ECO:0000313" key="5">
    <source>
        <dbReference type="EMBL" id="SVA35755.1"/>
    </source>
</evidence>
<keyword evidence="2" id="KW-0496">Mitochondrion</keyword>
<dbReference type="Pfam" id="PF01370">
    <property type="entry name" value="Epimerase"/>
    <property type="match status" value="1"/>
</dbReference>
<dbReference type="EMBL" id="UINC01007939">
    <property type="protein sequence ID" value="SVA35755.1"/>
    <property type="molecule type" value="Genomic_DNA"/>
</dbReference>
<proteinExistence type="predicted"/>
<name>A0A381V5W1_9ZZZZ</name>
<dbReference type="Gene3D" id="3.40.50.720">
    <property type="entry name" value="NAD(P)-binding Rossmann-like Domain"/>
    <property type="match status" value="1"/>
</dbReference>
<keyword evidence="3" id="KW-0472">Membrane</keyword>
<sequence>MSNTSLVIGSTGLIGKRLLFELAKKGAEVIAITRRPINNLPENINLLNINFDDFLENGSFPACDHIYICLGTTIKKAGSQSEFKKVDFDYCVSFAKKAREVGATKISLISSVGANPSVKNFYLKTKGEVEEEIKKIDFQNINIFRPSLLLGRRDESRVLEKIWQHLSSFINLFLIGPLRKYRSVKAATVAYCMANCEPNDGIRYLYFDDFHGIDR</sequence>
<dbReference type="AlphaFoldDB" id="A0A381V5W1"/>
<dbReference type="SUPFAM" id="SSF51735">
    <property type="entry name" value="NAD(P)-binding Rossmann-fold domains"/>
    <property type="match status" value="1"/>
</dbReference>